<comment type="caution">
    <text evidence="2">The sequence shown here is derived from an EMBL/GenBank/DDBJ whole genome shotgun (WGS) entry which is preliminary data.</text>
</comment>
<dbReference type="EMBL" id="JAADYS010000169">
    <property type="protein sequence ID" value="KAF4471761.1"/>
    <property type="molecule type" value="Genomic_DNA"/>
</dbReference>
<proteinExistence type="predicted"/>
<accession>A0A8H4LNG5</accession>
<keyword evidence="3" id="KW-1185">Reference proteome</keyword>
<sequence length="256" mass="27577">MATTGTITGTPALTSSFTTITSPAQLSYPHFTPPPDCLNSTNIWLTEDSCFSSSASVPYISRVSHTCKFFGLYPDNSCFPDIFHAATQCPEEYTSVDRTGFVDGDRTSRELICCPTTHNFGYGIVTLEDHRGSPASLESSTCIASMPPFSGRAPWTLTVSSWSTTSSSYTIKSTPVIRTVVFDGMTHLLMAQPVTISYVVDGNGKTCAPDCYSPWTGGEWPMPEPTHENPIGTSEPAPDDSGLGQIPIFIGEAERS</sequence>
<evidence type="ECO:0000313" key="2">
    <source>
        <dbReference type="EMBL" id="KAF4471761.1"/>
    </source>
</evidence>
<feature type="region of interest" description="Disordered" evidence="1">
    <location>
        <begin position="220"/>
        <end position="256"/>
    </location>
</feature>
<organism evidence="2 3">
    <name type="scientific">Fusarium albosuccineum</name>
    <dbReference type="NCBI Taxonomy" id="1237068"/>
    <lineage>
        <taxon>Eukaryota</taxon>
        <taxon>Fungi</taxon>
        <taxon>Dikarya</taxon>
        <taxon>Ascomycota</taxon>
        <taxon>Pezizomycotina</taxon>
        <taxon>Sordariomycetes</taxon>
        <taxon>Hypocreomycetidae</taxon>
        <taxon>Hypocreales</taxon>
        <taxon>Nectriaceae</taxon>
        <taxon>Fusarium</taxon>
        <taxon>Fusarium decemcellulare species complex</taxon>
    </lineage>
</organism>
<dbReference type="Proteomes" id="UP000554235">
    <property type="component" value="Unassembled WGS sequence"/>
</dbReference>
<name>A0A8H4LNG5_9HYPO</name>
<evidence type="ECO:0000313" key="3">
    <source>
        <dbReference type="Proteomes" id="UP000554235"/>
    </source>
</evidence>
<evidence type="ECO:0000256" key="1">
    <source>
        <dbReference type="SAM" id="MobiDB-lite"/>
    </source>
</evidence>
<dbReference type="AlphaFoldDB" id="A0A8H4LNG5"/>
<protein>
    <submittedName>
        <fullName evidence="2">Uncharacterized protein</fullName>
    </submittedName>
</protein>
<gene>
    <name evidence="2" type="ORF">FALBO_1321</name>
</gene>
<dbReference type="OrthoDB" id="5035892at2759"/>
<reference evidence="2 3" key="1">
    <citation type="submission" date="2020-01" db="EMBL/GenBank/DDBJ databases">
        <title>Identification and distribution of gene clusters putatively required for synthesis of sphingolipid metabolism inhibitors in phylogenetically diverse species of the filamentous fungus Fusarium.</title>
        <authorList>
            <person name="Kim H.-S."/>
            <person name="Busman M."/>
            <person name="Brown D.W."/>
            <person name="Divon H."/>
            <person name="Uhlig S."/>
            <person name="Proctor R.H."/>
        </authorList>
    </citation>
    <scope>NUCLEOTIDE SEQUENCE [LARGE SCALE GENOMIC DNA]</scope>
    <source>
        <strain evidence="2 3">NRRL 20459</strain>
    </source>
</reference>